<feature type="domain" description="Methyltransferase small" evidence="1">
    <location>
        <begin position="17"/>
        <end position="134"/>
    </location>
</feature>
<dbReference type="CDD" id="cd02440">
    <property type="entry name" value="AdoMet_MTases"/>
    <property type="match status" value="1"/>
</dbReference>
<dbReference type="GO" id="GO:0008168">
    <property type="term" value="F:methyltransferase activity"/>
    <property type="evidence" value="ECO:0007669"/>
    <property type="project" value="UniProtKB-KW"/>
</dbReference>
<dbReference type="Gene3D" id="3.40.50.150">
    <property type="entry name" value="Vaccinia Virus protein VP39"/>
    <property type="match status" value="1"/>
</dbReference>
<dbReference type="InterPro" id="IPR050210">
    <property type="entry name" value="tRNA_Adenine-N(6)_MTase"/>
</dbReference>
<dbReference type="PANTHER" id="PTHR47739:SF1">
    <property type="entry name" value="TRNA1(VAL) (ADENINE(37)-N6)-METHYLTRANSFERASE"/>
    <property type="match status" value="1"/>
</dbReference>
<dbReference type="GO" id="GO:0032259">
    <property type="term" value="P:methylation"/>
    <property type="evidence" value="ECO:0007669"/>
    <property type="project" value="UniProtKB-KW"/>
</dbReference>
<evidence type="ECO:0000313" key="2">
    <source>
        <dbReference type="EMBL" id="KRM07757.1"/>
    </source>
</evidence>
<dbReference type="EMBL" id="AZGB01000005">
    <property type="protein sequence ID" value="KRM07757.1"/>
    <property type="molecule type" value="Genomic_DNA"/>
</dbReference>
<accession>A0A0R1VQP0</accession>
<comment type="caution">
    <text evidence="2">The sequence shown here is derived from an EMBL/GenBank/DDBJ whole genome shotgun (WGS) entry which is preliminary data.</text>
</comment>
<dbReference type="RefSeq" id="WP_057870994.1">
    <property type="nucleotide sequence ID" value="NZ_AZGB01000005.1"/>
</dbReference>
<dbReference type="PATRIC" id="fig|1423750.3.peg.202"/>
<sequence>MELNPSERIDMLYASNIKVIQSPEVFSFSLDAVLLANFARPPRKAKGKIVDLCAGNGAVALFLTDKTPAAITAVEIQPRLADMAQRSVQLNHLEGQVSVLPIAAQKVFDYISKDSVDTVTCNPPYFADLPQSRKNPNQYLAIARHEIAINLEEIVAISSGLLKTKGKLFLIQRPERFSELLELFPKYHLAVNEVRLVYPKAAKAANMVLIEAIKYGSKTGIKFLPPLTVYDQTGKYTQPIKEMLYGK</sequence>
<dbReference type="InterPro" id="IPR029063">
    <property type="entry name" value="SAM-dependent_MTases_sf"/>
</dbReference>
<protein>
    <submittedName>
        <fullName evidence="2">O-methyltransferase</fullName>
    </submittedName>
</protein>
<evidence type="ECO:0000313" key="3">
    <source>
        <dbReference type="Proteomes" id="UP000051451"/>
    </source>
</evidence>
<dbReference type="AlphaFoldDB" id="A0A0R1VQP0"/>
<evidence type="ECO:0000259" key="1">
    <source>
        <dbReference type="Pfam" id="PF05175"/>
    </source>
</evidence>
<keyword evidence="2" id="KW-0808">Transferase</keyword>
<dbReference type="STRING" id="1423750.FC89_GL000200"/>
<dbReference type="Pfam" id="PF05175">
    <property type="entry name" value="MTS"/>
    <property type="match status" value="1"/>
</dbReference>
<dbReference type="SUPFAM" id="SSF53335">
    <property type="entry name" value="S-adenosyl-L-methionine-dependent methyltransferases"/>
    <property type="match status" value="1"/>
</dbReference>
<reference evidence="2 3" key="1">
    <citation type="journal article" date="2015" name="Genome Announc.">
        <title>Expanding the biotechnology potential of lactobacilli through comparative genomics of 213 strains and associated genera.</title>
        <authorList>
            <person name="Sun Z."/>
            <person name="Harris H.M."/>
            <person name="McCann A."/>
            <person name="Guo C."/>
            <person name="Argimon S."/>
            <person name="Zhang W."/>
            <person name="Yang X."/>
            <person name="Jeffery I.B."/>
            <person name="Cooney J.C."/>
            <person name="Kagawa T.F."/>
            <person name="Liu W."/>
            <person name="Song Y."/>
            <person name="Salvetti E."/>
            <person name="Wrobel A."/>
            <person name="Rasinkangas P."/>
            <person name="Parkhill J."/>
            <person name="Rea M.C."/>
            <person name="O'Sullivan O."/>
            <person name="Ritari J."/>
            <person name="Douillard F.P."/>
            <person name="Paul Ross R."/>
            <person name="Yang R."/>
            <person name="Briner A.E."/>
            <person name="Felis G.E."/>
            <person name="de Vos W.M."/>
            <person name="Barrangou R."/>
            <person name="Klaenhammer T.R."/>
            <person name="Caufield P.W."/>
            <person name="Cui Y."/>
            <person name="Zhang H."/>
            <person name="O'Toole P.W."/>
        </authorList>
    </citation>
    <scope>NUCLEOTIDE SEQUENCE [LARGE SCALE GENOMIC DNA]</scope>
    <source>
        <strain evidence="2 3">DSM 18630</strain>
    </source>
</reference>
<keyword evidence="3" id="KW-1185">Reference proteome</keyword>
<dbReference type="Proteomes" id="UP000051451">
    <property type="component" value="Unassembled WGS sequence"/>
</dbReference>
<organism evidence="2 3">
    <name type="scientific">Liquorilactobacillus ghanensis DSM 18630</name>
    <dbReference type="NCBI Taxonomy" id="1423750"/>
    <lineage>
        <taxon>Bacteria</taxon>
        <taxon>Bacillati</taxon>
        <taxon>Bacillota</taxon>
        <taxon>Bacilli</taxon>
        <taxon>Lactobacillales</taxon>
        <taxon>Lactobacillaceae</taxon>
        <taxon>Liquorilactobacillus</taxon>
    </lineage>
</organism>
<name>A0A0R1VQP0_9LACO</name>
<keyword evidence="2" id="KW-0489">Methyltransferase</keyword>
<gene>
    <name evidence="2" type="ORF">FC89_GL000200</name>
</gene>
<dbReference type="PANTHER" id="PTHR47739">
    <property type="entry name" value="TRNA1(VAL) (ADENINE(37)-N6)-METHYLTRANSFERASE"/>
    <property type="match status" value="1"/>
</dbReference>
<dbReference type="InterPro" id="IPR007848">
    <property type="entry name" value="Small_mtfrase_dom"/>
</dbReference>
<proteinExistence type="predicted"/>
<dbReference type="GeneID" id="98318261"/>
<dbReference type="OrthoDB" id="9777257at2"/>